<evidence type="ECO:0000256" key="7">
    <source>
        <dbReference type="ARBA" id="ARBA00023133"/>
    </source>
</evidence>
<evidence type="ECO:0000256" key="3">
    <source>
        <dbReference type="ARBA" id="ARBA00022475"/>
    </source>
</evidence>
<dbReference type="Gene3D" id="1.10.357.140">
    <property type="entry name" value="UbiA prenyltransferase"/>
    <property type="match status" value="1"/>
</dbReference>
<dbReference type="PATRIC" id="fig|81408.3.peg.1686"/>
<dbReference type="PANTHER" id="PTHR43448:SF2">
    <property type="entry name" value="PROTOHEME IX FARNESYLTRANSFERASE, MITOCHONDRIAL"/>
    <property type="match status" value="1"/>
</dbReference>
<dbReference type="EMBL" id="LQYS01000120">
    <property type="protein sequence ID" value="KYD07295.1"/>
    <property type="molecule type" value="Genomic_DNA"/>
</dbReference>
<keyword evidence="5 10" id="KW-0812">Transmembrane</keyword>
<reference evidence="11 12" key="1">
    <citation type="submission" date="2016-01" db="EMBL/GenBank/DDBJ databases">
        <title>Draft Genome Sequences of Seven Thermophilic Sporeformers Isolated from Foods.</title>
        <authorList>
            <person name="Berendsen E.M."/>
            <person name="Wells-Bennik M.H."/>
            <person name="Krawcyk A.O."/>
            <person name="De Jong A."/>
            <person name="Holsappel S."/>
            <person name="Eijlander R.T."/>
            <person name="Kuipers O.P."/>
        </authorList>
    </citation>
    <scope>NUCLEOTIDE SEQUENCE [LARGE SCALE GENOMIC DNA]</scope>
    <source>
        <strain evidence="11 12">B4119</strain>
    </source>
</reference>
<feature type="transmembrane region" description="Helical" evidence="10">
    <location>
        <begin position="190"/>
        <end position="210"/>
    </location>
</feature>
<feature type="transmembrane region" description="Helical" evidence="10">
    <location>
        <begin position="143"/>
        <end position="160"/>
    </location>
</feature>
<evidence type="ECO:0000256" key="2">
    <source>
        <dbReference type="ARBA" id="ARBA00004919"/>
    </source>
</evidence>
<evidence type="ECO:0000256" key="4">
    <source>
        <dbReference type="ARBA" id="ARBA00022679"/>
    </source>
</evidence>
<comment type="function">
    <text evidence="10">Converts heme B (protoheme IX) to heme O by substitution of the vinyl group on carbon 2 of heme B porphyrin ring with a hydroxyethyl farnesyl side group.</text>
</comment>
<organism evidence="11 12">
    <name type="scientific">Saccharococcus caldoxylosilyticus</name>
    <dbReference type="NCBI Taxonomy" id="81408"/>
    <lineage>
        <taxon>Bacteria</taxon>
        <taxon>Bacillati</taxon>
        <taxon>Bacillota</taxon>
        <taxon>Bacilli</taxon>
        <taxon>Bacillales</taxon>
        <taxon>Anoxybacillaceae</taxon>
        <taxon>Saccharococcus</taxon>
    </lineage>
</organism>
<comment type="subcellular location">
    <subcellularLocation>
        <location evidence="1 10">Cell membrane</location>
        <topology evidence="1 10">Multi-pass membrane protein</topology>
    </subcellularLocation>
</comment>
<comment type="similarity">
    <text evidence="10">Belongs to the UbiA prenyltransferase family. Protoheme IX farnesyltransferase subfamily.</text>
</comment>
<dbReference type="Pfam" id="PF01040">
    <property type="entry name" value="UbiA"/>
    <property type="match status" value="1"/>
</dbReference>
<feature type="transmembrane region" description="Helical" evidence="10">
    <location>
        <begin position="216"/>
        <end position="237"/>
    </location>
</feature>
<evidence type="ECO:0000256" key="8">
    <source>
        <dbReference type="ARBA" id="ARBA00023136"/>
    </source>
</evidence>
<dbReference type="CDD" id="cd13957">
    <property type="entry name" value="PT_UbiA_Cox10"/>
    <property type="match status" value="1"/>
</dbReference>
<keyword evidence="8 10" id="KW-0472">Membrane</keyword>
<keyword evidence="3 10" id="KW-1003">Cell membrane</keyword>
<accession>A0A150L4P7</accession>
<dbReference type="GO" id="GO:0048034">
    <property type="term" value="P:heme O biosynthetic process"/>
    <property type="evidence" value="ECO:0007669"/>
    <property type="project" value="UniProtKB-UniRule"/>
</dbReference>
<evidence type="ECO:0000256" key="10">
    <source>
        <dbReference type="HAMAP-Rule" id="MF_00154"/>
    </source>
</evidence>
<comment type="caution">
    <text evidence="11">The sequence shown here is derived from an EMBL/GenBank/DDBJ whole genome shotgun (WGS) entry which is preliminary data.</text>
</comment>
<dbReference type="GO" id="GO:0008495">
    <property type="term" value="F:protoheme IX farnesyltransferase activity"/>
    <property type="evidence" value="ECO:0007669"/>
    <property type="project" value="UniProtKB-UniRule"/>
</dbReference>
<evidence type="ECO:0000313" key="11">
    <source>
        <dbReference type="EMBL" id="KYD07295.1"/>
    </source>
</evidence>
<dbReference type="AlphaFoldDB" id="A0A150L4P7"/>
<protein>
    <recommendedName>
        <fullName evidence="10">Protoheme IX farnesyltransferase</fullName>
        <ecNumber evidence="10">2.5.1.141</ecNumber>
    </recommendedName>
    <alternativeName>
        <fullName evidence="10">Heme B farnesyltransferase</fullName>
    </alternativeName>
    <alternativeName>
        <fullName evidence="10">Heme O synthase</fullName>
    </alternativeName>
</protein>
<feature type="transmembrane region" description="Helical" evidence="10">
    <location>
        <begin position="64"/>
        <end position="83"/>
    </location>
</feature>
<dbReference type="FunFam" id="1.10.357.140:FF:000001">
    <property type="entry name" value="Protoheme IX farnesyltransferase"/>
    <property type="match status" value="1"/>
</dbReference>
<evidence type="ECO:0000256" key="1">
    <source>
        <dbReference type="ARBA" id="ARBA00004651"/>
    </source>
</evidence>
<evidence type="ECO:0000256" key="5">
    <source>
        <dbReference type="ARBA" id="ARBA00022692"/>
    </source>
</evidence>
<keyword evidence="7 10" id="KW-0350">Heme biosynthesis</keyword>
<dbReference type="eggNOG" id="COG0109">
    <property type="taxonomic scope" value="Bacteria"/>
</dbReference>
<evidence type="ECO:0000313" key="12">
    <source>
        <dbReference type="Proteomes" id="UP000075455"/>
    </source>
</evidence>
<feature type="transmembrane region" description="Helical" evidence="10">
    <location>
        <begin position="286"/>
        <end position="305"/>
    </location>
</feature>
<sequence>MHYDMMEMKKIFYMAPFIERIKVGGVMRRNRRMSNLKTNTAHAGDRPRVNIGTIWKELSSVIKIGIVNSNLITTFTGLWLALYFTGEGFLENLHIVFFTLFGAALVIAGSCSINNFIDRDIDQFMERTKTRPTVTGTIEPKRVLWLGVALVTVGTISLLMTTATAAVVGLIGMVTYVFLYTMWSKRNYTLNTVIGSISGAVPPVIGWTAVDPSFHVVPLILFLIMFIWQPPHFLALAMKRCEEYRAAGIPMLPVVHGFAMAKRQIIVWVACLLPLPFYLFSLGVPFLTVATLLNVGWLALGLYGFKMKDDLKWAKWMFIYSLNYLTILFVTMVIATLW</sequence>
<dbReference type="HAMAP" id="MF_00154">
    <property type="entry name" value="CyoE_CtaB"/>
    <property type="match status" value="1"/>
</dbReference>
<dbReference type="UniPathway" id="UPA00834">
    <property type="reaction ID" value="UER00712"/>
</dbReference>
<dbReference type="InterPro" id="IPR044878">
    <property type="entry name" value="UbiA_sf"/>
</dbReference>
<feature type="transmembrane region" description="Helical" evidence="10">
    <location>
        <begin position="95"/>
        <end position="117"/>
    </location>
</feature>
<feature type="transmembrane region" description="Helical" evidence="10">
    <location>
        <begin position="317"/>
        <end position="337"/>
    </location>
</feature>
<dbReference type="InterPro" id="IPR006369">
    <property type="entry name" value="Protohaem_IX_farnesylTrfase"/>
</dbReference>
<dbReference type="EC" id="2.5.1.141" evidence="10"/>
<dbReference type="STRING" id="81408.B4119_1207"/>
<keyword evidence="6 10" id="KW-1133">Transmembrane helix</keyword>
<gene>
    <name evidence="10" type="primary">ctaB</name>
    <name evidence="11" type="ORF">B4119_1207</name>
</gene>
<name>A0A150L4P7_9BACL</name>
<evidence type="ECO:0000256" key="6">
    <source>
        <dbReference type="ARBA" id="ARBA00022989"/>
    </source>
</evidence>
<evidence type="ECO:0000256" key="9">
    <source>
        <dbReference type="ARBA" id="ARBA00047690"/>
    </source>
</evidence>
<comment type="subunit">
    <text evidence="10">Interacts with CtaA.</text>
</comment>
<feature type="transmembrane region" description="Helical" evidence="10">
    <location>
        <begin position="265"/>
        <end position="280"/>
    </location>
</feature>
<dbReference type="GO" id="GO:0005886">
    <property type="term" value="C:plasma membrane"/>
    <property type="evidence" value="ECO:0007669"/>
    <property type="project" value="UniProtKB-SubCell"/>
</dbReference>
<comment type="miscellaneous">
    <text evidence="10">Carbon 2 of the heme B porphyrin ring is defined according to the Fischer nomenclature.</text>
</comment>
<feature type="transmembrane region" description="Helical" evidence="10">
    <location>
        <begin position="166"/>
        <end position="183"/>
    </location>
</feature>
<dbReference type="InterPro" id="IPR030470">
    <property type="entry name" value="UbiA_prenylTrfase_CS"/>
</dbReference>
<keyword evidence="4 10" id="KW-0808">Transferase</keyword>
<comment type="catalytic activity">
    <reaction evidence="9 10">
        <text>heme b + (2E,6E)-farnesyl diphosphate + H2O = Fe(II)-heme o + diphosphate</text>
        <dbReference type="Rhea" id="RHEA:28070"/>
        <dbReference type="ChEBI" id="CHEBI:15377"/>
        <dbReference type="ChEBI" id="CHEBI:33019"/>
        <dbReference type="ChEBI" id="CHEBI:60344"/>
        <dbReference type="ChEBI" id="CHEBI:60530"/>
        <dbReference type="ChEBI" id="CHEBI:175763"/>
        <dbReference type="EC" id="2.5.1.141"/>
    </reaction>
</comment>
<dbReference type="NCBIfam" id="TIGR01473">
    <property type="entry name" value="cyoE_ctaB"/>
    <property type="match status" value="1"/>
</dbReference>
<comment type="pathway">
    <text evidence="2 10">Porphyrin-containing compound metabolism; heme O biosynthesis; heme O from protoheme: step 1/1.</text>
</comment>
<dbReference type="InterPro" id="IPR000537">
    <property type="entry name" value="UbiA_prenyltransferase"/>
</dbReference>
<dbReference type="PANTHER" id="PTHR43448">
    <property type="entry name" value="PROTOHEME IX FARNESYLTRANSFERASE, MITOCHONDRIAL"/>
    <property type="match status" value="1"/>
</dbReference>
<dbReference type="PROSITE" id="PS00943">
    <property type="entry name" value="UBIA"/>
    <property type="match status" value="1"/>
</dbReference>
<dbReference type="Proteomes" id="UP000075455">
    <property type="component" value="Unassembled WGS sequence"/>
</dbReference>
<proteinExistence type="inferred from homology"/>